<evidence type="ECO:0000313" key="2">
    <source>
        <dbReference type="EMBL" id="RGQ51605.1"/>
    </source>
</evidence>
<dbReference type="EMBL" id="QSVA01000003">
    <property type="protein sequence ID" value="RGN95808.1"/>
    <property type="molecule type" value="Genomic_DNA"/>
</dbReference>
<name>A0A396F3M3_BACUN</name>
<dbReference type="AlphaFoldDB" id="A0A396F3M3"/>
<reference evidence="3 4" key="1">
    <citation type="submission" date="2018-08" db="EMBL/GenBank/DDBJ databases">
        <title>A genome reference for cultivated species of the human gut microbiota.</title>
        <authorList>
            <person name="Zou Y."/>
            <person name="Xue W."/>
            <person name="Luo G."/>
        </authorList>
    </citation>
    <scope>NUCLEOTIDE SEQUENCE [LARGE SCALE GENOMIC DNA]</scope>
    <source>
        <strain evidence="2 4">AF28-11</strain>
        <strain evidence="1 3">OM03-4</strain>
    </source>
</reference>
<sequence>MSHNMILNCFNINYFFLDFGNGYCVEMPSDKKDLDKLLDYLFSQKVEWKFYATLTGRKWFHGIYITFKNRKHLEVTSIMKDICMILKIDSYCLCENYTQSIIDIEGDVIAFADFSEKQE</sequence>
<proteinExistence type="predicted"/>
<gene>
    <name evidence="2" type="ORF">DWY92_10650</name>
    <name evidence="1" type="ORF">DXB37_04285</name>
</gene>
<evidence type="ECO:0000313" key="3">
    <source>
        <dbReference type="Proteomes" id="UP000260759"/>
    </source>
</evidence>
<dbReference type="RefSeq" id="WP_117599766.1">
    <property type="nucleotide sequence ID" value="NZ_BAABYI010000001.1"/>
</dbReference>
<evidence type="ECO:0000313" key="1">
    <source>
        <dbReference type="EMBL" id="RGN95808.1"/>
    </source>
</evidence>
<comment type="caution">
    <text evidence="2">The sequence shown here is derived from an EMBL/GenBank/DDBJ whole genome shotgun (WGS) entry which is preliminary data.</text>
</comment>
<accession>A0A396F3M3</accession>
<dbReference type="EMBL" id="QRTH01000004">
    <property type="protein sequence ID" value="RGQ51605.1"/>
    <property type="molecule type" value="Genomic_DNA"/>
</dbReference>
<organism evidence="2 4">
    <name type="scientific">Bacteroides uniformis</name>
    <dbReference type="NCBI Taxonomy" id="820"/>
    <lineage>
        <taxon>Bacteria</taxon>
        <taxon>Pseudomonadati</taxon>
        <taxon>Bacteroidota</taxon>
        <taxon>Bacteroidia</taxon>
        <taxon>Bacteroidales</taxon>
        <taxon>Bacteroidaceae</taxon>
        <taxon>Bacteroides</taxon>
    </lineage>
</organism>
<dbReference type="Proteomes" id="UP000260759">
    <property type="component" value="Unassembled WGS sequence"/>
</dbReference>
<protein>
    <submittedName>
        <fullName evidence="2">Uncharacterized protein</fullName>
    </submittedName>
</protein>
<dbReference type="Proteomes" id="UP000283680">
    <property type="component" value="Unassembled WGS sequence"/>
</dbReference>
<evidence type="ECO:0000313" key="4">
    <source>
        <dbReference type="Proteomes" id="UP000283680"/>
    </source>
</evidence>